<protein>
    <submittedName>
        <fullName evidence="1">Uncharacterized protein</fullName>
    </submittedName>
</protein>
<evidence type="ECO:0000313" key="1">
    <source>
        <dbReference type="EMBL" id="CDI09120.1"/>
    </source>
</evidence>
<dbReference type="KEGG" id="rir:BN877_I2229"/>
<accession>U4Q5U9</accession>
<organism evidence="1 2">
    <name type="scientific">Agrobacterium pusense</name>
    <dbReference type="NCBI Taxonomy" id="648995"/>
    <lineage>
        <taxon>Bacteria</taxon>
        <taxon>Pseudomonadati</taxon>
        <taxon>Pseudomonadota</taxon>
        <taxon>Alphaproteobacteria</taxon>
        <taxon>Hyphomicrobiales</taxon>
        <taxon>Rhizobiaceae</taxon>
        <taxon>Rhizobium/Agrobacterium group</taxon>
        <taxon>Agrobacterium</taxon>
    </lineage>
</organism>
<reference evidence="1 2" key="1">
    <citation type="journal article" date="2013" name="Genome Announc.">
        <title>Complete Genome Sequence of the Sesbania Symbiont and Rice Growth-Promoting Endophyte Rhizobium sp. Strain IRBG74.</title>
        <authorList>
            <person name="Crook M.B."/>
            <person name="Mitra S."/>
            <person name="Ane J.M."/>
            <person name="Sadowsky M.J."/>
            <person name="Gyaneshwar P."/>
        </authorList>
    </citation>
    <scope>NUCLEOTIDE SEQUENCE [LARGE SCALE GENOMIC DNA]</scope>
    <source>
        <strain evidence="1 2">IRBG74</strain>
    </source>
</reference>
<evidence type="ECO:0000313" key="2">
    <source>
        <dbReference type="Proteomes" id="UP000016944"/>
    </source>
</evidence>
<gene>
    <name evidence="1" type="ORF">BN877_I2229</name>
</gene>
<proteinExistence type="predicted"/>
<dbReference type="Proteomes" id="UP000016944">
    <property type="component" value="Chromosome I"/>
</dbReference>
<sequence length="98" mass="10680">MSYRPLRKTLSETPVSQWFESGGHALTQFLQPDKPLMLSLNSAAVLATQSKAIPVQGTQSTRKHHEDKIGPPFCTYRNDSSSHDAALRPVARAGGHPA</sequence>
<name>U4Q5U9_9HYPH</name>
<dbReference type="EMBL" id="HG518322">
    <property type="protein sequence ID" value="CDI09120.1"/>
    <property type="molecule type" value="Genomic_DNA"/>
</dbReference>
<dbReference type="AlphaFoldDB" id="U4Q5U9"/>
<dbReference type="HOGENOM" id="CLU_2331754_0_0_5"/>